<dbReference type="Gene3D" id="2.60.40.680">
    <property type="match status" value="1"/>
</dbReference>
<organism evidence="1">
    <name type="scientific">marine sediment metagenome</name>
    <dbReference type="NCBI Taxonomy" id="412755"/>
    <lineage>
        <taxon>unclassified sequences</taxon>
        <taxon>metagenomes</taxon>
        <taxon>ecological metagenomes</taxon>
    </lineage>
</organism>
<name>X0U598_9ZZZZ</name>
<feature type="non-terminal residue" evidence="1">
    <location>
        <position position="315"/>
    </location>
</feature>
<accession>X0U598</accession>
<dbReference type="InterPro" id="IPR008965">
    <property type="entry name" value="CBM2/CBM3_carb-bd_dom_sf"/>
</dbReference>
<sequence>MAQTVSLEPALLEIEKNSGFSLTLNIDSVSDLFGVSFDLDFDSSLVDFISIEEGTFLSSGCQTVLMFDNSSAGKLIVSLTRLGASCGGVSGSDSLMTLNFSSLSQLGTNNFSFSNNSLCILENGSCNYITGTWLPAMVTISHNEILFLSALGNYQYHLQANLGSYSNIYTNDAYVIGWQDDWDNLIPMTAASQLGWAEITLTSSGQGVQKFCITNSTKSQWFWIDSIEHSSIVPSIWTDPGANPNDKVMAFWAEDNSFQYLTGSLVEETLLLEALGNYQYHLQANLGSYSNIYTNDAYVIGWQDDWDNLIPMTAA</sequence>
<evidence type="ECO:0008006" key="2">
    <source>
        <dbReference type="Google" id="ProtNLM"/>
    </source>
</evidence>
<dbReference type="EMBL" id="BARS01007488">
    <property type="protein sequence ID" value="GAF83675.1"/>
    <property type="molecule type" value="Genomic_DNA"/>
</dbReference>
<evidence type="ECO:0000313" key="1">
    <source>
        <dbReference type="EMBL" id="GAF83675.1"/>
    </source>
</evidence>
<dbReference type="AlphaFoldDB" id="X0U598"/>
<dbReference type="GO" id="GO:0030246">
    <property type="term" value="F:carbohydrate binding"/>
    <property type="evidence" value="ECO:0007669"/>
    <property type="project" value="InterPro"/>
</dbReference>
<dbReference type="CDD" id="cd08547">
    <property type="entry name" value="Type_II_cohesin"/>
    <property type="match status" value="1"/>
</dbReference>
<protein>
    <recommendedName>
        <fullName evidence="2">Cohesin domain-containing protein</fullName>
    </recommendedName>
</protein>
<dbReference type="SUPFAM" id="SSF49384">
    <property type="entry name" value="Carbohydrate-binding domain"/>
    <property type="match status" value="1"/>
</dbReference>
<comment type="caution">
    <text evidence="1">The sequence shown here is derived from an EMBL/GenBank/DDBJ whole genome shotgun (WGS) entry which is preliminary data.</text>
</comment>
<reference evidence="1" key="1">
    <citation type="journal article" date="2014" name="Front. Microbiol.">
        <title>High frequency of phylogenetically diverse reductive dehalogenase-homologous genes in deep subseafloor sedimentary metagenomes.</title>
        <authorList>
            <person name="Kawai M."/>
            <person name="Futagami T."/>
            <person name="Toyoda A."/>
            <person name="Takaki Y."/>
            <person name="Nishi S."/>
            <person name="Hori S."/>
            <person name="Arai W."/>
            <person name="Tsubouchi T."/>
            <person name="Morono Y."/>
            <person name="Uchiyama I."/>
            <person name="Ito T."/>
            <person name="Fujiyama A."/>
            <person name="Inagaki F."/>
            <person name="Takami H."/>
        </authorList>
    </citation>
    <scope>NUCLEOTIDE SEQUENCE</scope>
    <source>
        <strain evidence="1">Expedition CK06-06</strain>
    </source>
</reference>
<proteinExistence type="predicted"/>
<gene>
    <name evidence="1" type="ORF">S01H1_14404</name>
</gene>